<dbReference type="Gene3D" id="3.90.70.10">
    <property type="entry name" value="Cysteine proteinases"/>
    <property type="match status" value="1"/>
</dbReference>
<evidence type="ECO:0000256" key="2">
    <source>
        <dbReference type="ARBA" id="ARBA00005427"/>
    </source>
</evidence>
<feature type="compositionally biased region" description="Pro residues" evidence="8">
    <location>
        <begin position="556"/>
        <end position="597"/>
    </location>
</feature>
<dbReference type="InterPro" id="IPR050164">
    <property type="entry name" value="Peptidase_C19"/>
</dbReference>
<feature type="compositionally biased region" description="Pro residues" evidence="8">
    <location>
        <begin position="103"/>
        <end position="118"/>
    </location>
</feature>
<dbReference type="GO" id="GO:0006508">
    <property type="term" value="P:proteolysis"/>
    <property type="evidence" value="ECO:0007669"/>
    <property type="project" value="UniProtKB-KW"/>
</dbReference>
<dbReference type="Proteomes" id="UP000814243">
    <property type="component" value="Unassembled WGS sequence"/>
</dbReference>
<evidence type="ECO:0000256" key="5">
    <source>
        <dbReference type="ARBA" id="ARBA00022786"/>
    </source>
</evidence>
<feature type="region of interest" description="Disordered" evidence="8">
    <location>
        <begin position="280"/>
        <end position="742"/>
    </location>
</feature>
<feature type="compositionally biased region" description="Polar residues" evidence="8">
    <location>
        <begin position="391"/>
        <end position="404"/>
    </location>
</feature>
<dbReference type="SUPFAM" id="SSF54001">
    <property type="entry name" value="Cysteine proteinases"/>
    <property type="match status" value="1"/>
</dbReference>
<dbReference type="GO" id="GO:0005829">
    <property type="term" value="C:cytosol"/>
    <property type="evidence" value="ECO:0007669"/>
    <property type="project" value="TreeGrafter"/>
</dbReference>
<comment type="similarity">
    <text evidence="2">Belongs to the peptidase C19 family. USP10 subfamily.</text>
</comment>
<keyword evidence="4" id="KW-0645">Protease</keyword>
<accession>A0A922MEU9</accession>
<comment type="catalytic activity">
    <reaction evidence="1">
        <text>Thiol-dependent hydrolysis of ester, thioester, amide, peptide and isopeptide bonds formed by the C-terminal Gly of ubiquitin (a 76-residue protein attached to proteins as an intracellular targeting signal).</text>
        <dbReference type="EC" id="3.4.19.12"/>
    </reaction>
</comment>
<dbReference type="PROSITE" id="PS50235">
    <property type="entry name" value="USP_3"/>
    <property type="match status" value="1"/>
</dbReference>
<feature type="compositionally biased region" description="Pro residues" evidence="8">
    <location>
        <begin position="613"/>
        <end position="630"/>
    </location>
</feature>
<dbReference type="GO" id="GO:0016579">
    <property type="term" value="P:protein deubiquitination"/>
    <property type="evidence" value="ECO:0007669"/>
    <property type="project" value="InterPro"/>
</dbReference>
<feature type="compositionally biased region" description="Gly residues" evidence="8">
    <location>
        <begin position="825"/>
        <end position="835"/>
    </location>
</feature>
<sequence length="1235" mass="132545">MTKYLHEKDYEFLDLSDVKDAELNRLQCALYDRIPDISATALAGGWNEPTIVSKIKRTLMAADPSSCSSSTAGAPTVSSSVDSLSGGECDMAPHSPARAAPPHHAPPPYAQPPPAYPPPHHHQWPVAPPNVYVSQVTANVNVHGYMGQYYQPQPQYPPAPERAARAPRRDRRGKRPPSPPPQPPPYYLQYPQYYPAAQAQGAPLYHLPVYQPLVYGPYAYPPYYPEYPMPVEGEADKGPEEYPQEVVMEQEAVDAYYASAHYAAPPYGPPVEGGVEYMPPMYLPPPPHPPPVPMQQQQQPPPQTTPHQFNVHAKNFVQGQNQNKNYTQQDKNQEQKPMPAPPTASATAASVESLPLKDLKISKGPGSPKQTDRANDPGQAKLSPVEKVTTAPKTETTKSWNATESKPEQPIAAQSPANKSFPPSAPPSNPMPTNKIQPAVPKPTKGPAAPFSGGKQPAKPVVPQTVVPVQQAASTPKAPFGSRQKRDGPANRSPSNDNNESSDRNAPTSDHAKREPPLPPSKAPMPISITLHSAGPPLIVSNKAPFGHSRKGGAAPEPPPAPQPPPPAPTASDFPPPPTPRNQPAPPPALPPQPQPAPGKSWASLFSNKPSGAPAPAPASLPATEEPPSPTTAAPPIATNVQKPVAKVPPFDASPLQATATDKSSPTPRPAAPPAVSYSEKTSVNATAGTARAAAAPEPREQREPRESREAREQREVPVPKEPSPTQPQQPSPFSDDPNSYRMGEFLSKYQLDNRPVSLLPRGLTNRSNYCYVNAILQALIACPPFYNMLKALPYQTRRGKSSTPVIDSLVELCYEFSPLAPGSTRGGRGAGSGGAPAVPAGPPLEGGAGQRVLRALRPFPGSQEGRQEDAEEFLGCLLNSLNDEMLELIKLVEPEEPRAPGASPAGGAGGAGGEGAGSADDDEWKVMGPRNRGAVERRWAARRTPVADIFRGRTRLRLHRAAHHDVTDAVQPFFTLQLDIERANSVKDALELLAGKDTLEGVSDAWQQLSLEQLPVVLLLHLKCFQLDADGHTAKIVKNIDFPIDLKIDPKIMSSKLKYTSKQRIYKLFAVVYHEGVEAVKGHYLTDTFHGQVGWIRYDDSTVTQVSDAAVLKPKPPRMPYLLMYRRHDTLPARAGGAAAPRARSERGPAGRALSLHFLVSAVPCARAAAAAGACVAAAPAAPRAGAASGPLGRWRRWRRRACCRRRGARCTCACVPCTSPGGCWPPVALPTFD</sequence>
<evidence type="ECO:0000259" key="9">
    <source>
        <dbReference type="PROSITE" id="PS50235"/>
    </source>
</evidence>
<feature type="compositionally biased region" description="Pro residues" evidence="8">
    <location>
        <begin position="281"/>
        <end position="304"/>
    </location>
</feature>
<dbReference type="PANTHER" id="PTHR24006">
    <property type="entry name" value="UBIQUITIN CARBOXYL-TERMINAL HYDROLASE"/>
    <property type="match status" value="1"/>
</dbReference>
<feature type="compositionally biased region" description="Pro residues" evidence="8">
    <location>
        <begin position="176"/>
        <end position="185"/>
    </location>
</feature>
<feature type="region of interest" description="Disordered" evidence="8">
    <location>
        <begin position="149"/>
        <end position="185"/>
    </location>
</feature>
<dbReference type="EMBL" id="JACEFF010000559">
    <property type="protein sequence ID" value="KAH9635381.1"/>
    <property type="molecule type" value="Genomic_DNA"/>
</dbReference>
<evidence type="ECO:0000256" key="1">
    <source>
        <dbReference type="ARBA" id="ARBA00000707"/>
    </source>
</evidence>
<dbReference type="InterPro" id="IPR038765">
    <property type="entry name" value="Papain-like_cys_pep_sf"/>
</dbReference>
<evidence type="ECO:0000313" key="10">
    <source>
        <dbReference type="EMBL" id="KAH9635381.1"/>
    </source>
</evidence>
<feature type="compositionally biased region" description="Polar residues" evidence="8">
    <location>
        <begin position="317"/>
        <end position="330"/>
    </location>
</feature>
<feature type="compositionally biased region" description="Low complexity" evidence="8">
    <location>
        <begin position="92"/>
        <end position="102"/>
    </location>
</feature>
<comment type="caution">
    <text evidence="10">The sequence shown here is derived from an EMBL/GenBank/DDBJ whole genome shotgun (WGS) entry which is preliminary data.</text>
</comment>
<dbReference type="InterPro" id="IPR018200">
    <property type="entry name" value="USP_CS"/>
</dbReference>
<evidence type="ECO:0000313" key="11">
    <source>
        <dbReference type="Proteomes" id="UP000814243"/>
    </source>
</evidence>
<keyword evidence="7" id="KW-0788">Thiol protease</keyword>
<feature type="region of interest" description="Disordered" evidence="8">
    <location>
        <begin position="63"/>
        <end position="122"/>
    </location>
</feature>
<feature type="compositionally biased region" description="Basic residues" evidence="8">
    <location>
        <begin position="165"/>
        <end position="175"/>
    </location>
</feature>
<reference evidence="10" key="1">
    <citation type="journal article" date="2021" name="G3 (Bethesda)">
        <title>Genome and transcriptome analysis of the beet armyworm Spodoptera exigua reveals targets for pest control. .</title>
        <authorList>
            <person name="Simon S."/>
            <person name="Breeschoten T."/>
            <person name="Jansen H.J."/>
            <person name="Dirks R.P."/>
            <person name="Schranz M.E."/>
            <person name="Ros V.I.D."/>
        </authorList>
    </citation>
    <scope>NUCLEOTIDE SEQUENCE</scope>
    <source>
        <strain evidence="10">TB_SE_WUR_2020</strain>
    </source>
</reference>
<evidence type="ECO:0000256" key="7">
    <source>
        <dbReference type="ARBA" id="ARBA00022807"/>
    </source>
</evidence>
<feature type="compositionally biased region" description="Polar residues" evidence="8">
    <location>
        <begin position="656"/>
        <end position="665"/>
    </location>
</feature>
<evidence type="ECO:0000256" key="4">
    <source>
        <dbReference type="ARBA" id="ARBA00022670"/>
    </source>
</evidence>
<protein>
    <recommendedName>
        <fullName evidence="3">ubiquitinyl hydrolase 1</fullName>
        <ecNumber evidence="3">3.4.19.12</ecNumber>
    </recommendedName>
</protein>
<feature type="compositionally biased region" description="Polar residues" evidence="8">
    <location>
        <begin position="65"/>
        <end position="83"/>
    </location>
</feature>
<evidence type="ECO:0000256" key="6">
    <source>
        <dbReference type="ARBA" id="ARBA00022801"/>
    </source>
</evidence>
<evidence type="ECO:0000256" key="8">
    <source>
        <dbReference type="SAM" id="MobiDB-lite"/>
    </source>
</evidence>
<feature type="region of interest" description="Disordered" evidence="8">
    <location>
        <begin position="824"/>
        <end position="848"/>
    </location>
</feature>
<dbReference type="PROSITE" id="PS00973">
    <property type="entry name" value="USP_2"/>
    <property type="match status" value="1"/>
</dbReference>
<feature type="compositionally biased region" description="Polar residues" evidence="8">
    <location>
        <begin position="492"/>
        <end position="508"/>
    </location>
</feature>
<dbReference type="Pfam" id="PF00443">
    <property type="entry name" value="UCH"/>
    <property type="match status" value="1"/>
</dbReference>
<gene>
    <name evidence="10" type="ORF">HF086_017630</name>
</gene>
<feature type="compositionally biased region" description="Low complexity" evidence="8">
    <location>
        <begin position="455"/>
        <end position="473"/>
    </location>
</feature>
<feature type="compositionally biased region" description="Pro residues" evidence="8">
    <location>
        <begin position="720"/>
        <end position="731"/>
    </location>
</feature>
<organism evidence="10 11">
    <name type="scientific">Spodoptera exigua</name>
    <name type="common">Beet armyworm</name>
    <name type="synonym">Noctua fulgens</name>
    <dbReference type="NCBI Taxonomy" id="7107"/>
    <lineage>
        <taxon>Eukaryota</taxon>
        <taxon>Metazoa</taxon>
        <taxon>Ecdysozoa</taxon>
        <taxon>Arthropoda</taxon>
        <taxon>Hexapoda</taxon>
        <taxon>Insecta</taxon>
        <taxon>Pterygota</taxon>
        <taxon>Neoptera</taxon>
        <taxon>Endopterygota</taxon>
        <taxon>Lepidoptera</taxon>
        <taxon>Glossata</taxon>
        <taxon>Ditrysia</taxon>
        <taxon>Noctuoidea</taxon>
        <taxon>Noctuidae</taxon>
        <taxon>Amphipyrinae</taxon>
        <taxon>Spodoptera</taxon>
    </lineage>
</organism>
<feature type="compositionally biased region" description="Gly residues" evidence="8">
    <location>
        <begin position="905"/>
        <end position="917"/>
    </location>
</feature>
<keyword evidence="6" id="KW-0378">Hydrolase</keyword>
<dbReference type="GO" id="GO:0004843">
    <property type="term" value="F:cysteine-type deubiquitinase activity"/>
    <property type="evidence" value="ECO:0007669"/>
    <property type="project" value="UniProtKB-EC"/>
</dbReference>
<dbReference type="InterPro" id="IPR001394">
    <property type="entry name" value="Peptidase_C19_UCH"/>
</dbReference>
<feature type="domain" description="USP" evidence="9">
    <location>
        <begin position="762"/>
        <end position="1129"/>
    </location>
</feature>
<dbReference type="EC" id="3.4.19.12" evidence="3"/>
<name>A0A922MEU9_SPOEX</name>
<keyword evidence="5" id="KW-0833">Ubl conjugation pathway</keyword>
<dbReference type="CDD" id="cd02257">
    <property type="entry name" value="Peptidase_C19"/>
    <property type="match status" value="1"/>
</dbReference>
<dbReference type="GO" id="GO:0005634">
    <property type="term" value="C:nucleus"/>
    <property type="evidence" value="ECO:0007669"/>
    <property type="project" value="TreeGrafter"/>
</dbReference>
<proteinExistence type="inferred from homology"/>
<dbReference type="InterPro" id="IPR028889">
    <property type="entry name" value="USP"/>
</dbReference>
<dbReference type="PANTHER" id="PTHR24006:SF687">
    <property type="entry name" value="UBIQUITIN CARBOXYL-TERMINAL HYDROLASE 10"/>
    <property type="match status" value="1"/>
</dbReference>
<feature type="compositionally biased region" description="Basic and acidic residues" evidence="8">
    <location>
        <begin position="698"/>
        <end position="719"/>
    </location>
</feature>
<dbReference type="AlphaFoldDB" id="A0A922MEU9"/>
<dbReference type="GO" id="GO:0030330">
    <property type="term" value="P:DNA damage response, signal transduction by p53 class mediator"/>
    <property type="evidence" value="ECO:0007669"/>
    <property type="project" value="TreeGrafter"/>
</dbReference>
<feature type="region of interest" description="Disordered" evidence="8">
    <location>
        <begin position="897"/>
        <end position="927"/>
    </location>
</feature>
<dbReference type="GO" id="GO:0010506">
    <property type="term" value="P:regulation of autophagy"/>
    <property type="evidence" value="ECO:0007669"/>
    <property type="project" value="TreeGrafter"/>
</dbReference>
<feature type="compositionally biased region" description="Polar residues" evidence="8">
    <location>
        <begin position="679"/>
        <end position="688"/>
    </location>
</feature>
<evidence type="ECO:0000256" key="3">
    <source>
        <dbReference type="ARBA" id="ARBA00012759"/>
    </source>
</evidence>